<dbReference type="OrthoDB" id="1824582at2759"/>
<evidence type="ECO:0000313" key="1">
    <source>
        <dbReference type="EMBL" id="KAF9600198.1"/>
    </source>
</evidence>
<organism evidence="1 2">
    <name type="scientific">Coptis chinensis</name>
    <dbReference type="NCBI Taxonomy" id="261450"/>
    <lineage>
        <taxon>Eukaryota</taxon>
        <taxon>Viridiplantae</taxon>
        <taxon>Streptophyta</taxon>
        <taxon>Embryophyta</taxon>
        <taxon>Tracheophyta</taxon>
        <taxon>Spermatophyta</taxon>
        <taxon>Magnoliopsida</taxon>
        <taxon>Ranunculales</taxon>
        <taxon>Ranunculaceae</taxon>
        <taxon>Coptidoideae</taxon>
        <taxon>Coptis</taxon>
    </lineage>
</organism>
<name>A0A835HLH3_9MAGN</name>
<sequence>MFSLSLFLQLQASRSGASSLKYQTKSFISHRKNFASKVLCCRTRPLSLSSSLSKQAKGRLICSVTTQPQLAEVEENKMDTPKEIFLKDYKMPDYYFDKGRAQICH</sequence>
<reference evidence="1 2" key="1">
    <citation type="submission" date="2020-10" db="EMBL/GenBank/DDBJ databases">
        <title>The Coptis chinensis genome and diversification of protoberbering-type alkaloids.</title>
        <authorList>
            <person name="Wang B."/>
            <person name="Shu S."/>
            <person name="Song C."/>
            <person name="Liu Y."/>
        </authorList>
    </citation>
    <scope>NUCLEOTIDE SEQUENCE [LARGE SCALE GENOMIC DNA]</scope>
    <source>
        <strain evidence="1">HL-2020</strain>
        <tissue evidence="1">Leaf</tissue>
    </source>
</reference>
<protein>
    <submittedName>
        <fullName evidence="1">Uncharacterized protein</fullName>
    </submittedName>
</protein>
<gene>
    <name evidence="1" type="ORF">IFM89_005022</name>
</gene>
<accession>A0A835HLH3</accession>
<evidence type="ECO:0000313" key="2">
    <source>
        <dbReference type="Proteomes" id="UP000631114"/>
    </source>
</evidence>
<comment type="caution">
    <text evidence="1">The sequence shown here is derived from an EMBL/GenBank/DDBJ whole genome shotgun (WGS) entry which is preliminary data.</text>
</comment>
<dbReference type="EMBL" id="JADFTS010000006">
    <property type="protein sequence ID" value="KAF9600198.1"/>
    <property type="molecule type" value="Genomic_DNA"/>
</dbReference>
<dbReference type="Proteomes" id="UP000631114">
    <property type="component" value="Unassembled WGS sequence"/>
</dbReference>
<proteinExistence type="predicted"/>
<keyword evidence="2" id="KW-1185">Reference proteome</keyword>
<dbReference type="AlphaFoldDB" id="A0A835HLH3"/>